<organism evidence="1">
    <name type="scientific">Siphoviridae sp. ct5jB2</name>
    <dbReference type="NCBI Taxonomy" id="2825337"/>
    <lineage>
        <taxon>Viruses</taxon>
        <taxon>Duplodnaviria</taxon>
        <taxon>Heunggongvirae</taxon>
        <taxon>Uroviricota</taxon>
        <taxon>Caudoviricetes</taxon>
    </lineage>
</organism>
<accession>A0A8S5TTL7</accession>
<name>A0A8S5TTL7_9CAUD</name>
<proteinExistence type="predicted"/>
<dbReference type="EMBL" id="BK015927">
    <property type="protein sequence ID" value="DAF85556.1"/>
    <property type="molecule type" value="Genomic_DNA"/>
</dbReference>
<reference evidence="1" key="1">
    <citation type="journal article" date="2021" name="Proc. Natl. Acad. Sci. U.S.A.">
        <title>A Catalog of Tens of Thousands of Viruses from Human Metagenomes Reveals Hidden Associations with Chronic Diseases.</title>
        <authorList>
            <person name="Tisza M.J."/>
            <person name="Buck C.B."/>
        </authorList>
    </citation>
    <scope>NUCLEOTIDE SEQUENCE</scope>
    <source>
        <strain evidence="1">Ct5jB2</strain>
    </source>
</reference>
<protein>
    <submittedName>
        <fullName evidence="1">Uncharacterized protein</fullName>
    </submittedName>
</protein>
<sequence>MSCGVLWRLCDNHIANKSWTERKHTIILG</sequence>
<evidence type="ECO:0000313" key="1">
    <source>
        <dbReference type="EMBL" id="DAF85556.1"/>
    </source>
</evidence>